<evidence type="ECO:0000256" key="1">
    <source>
        <dbReference type="ARBA" id="ARBA00004613"/>
    </source>
</evidence>
<evidence type="ECO:0000259" key="3">
    <source>
        <dbReference type="Pfam" id="PF05986"/>
    </source>
</evidence>
<dbReference type="Proteomes" id="UP000694620">
    <property type="component" value="Unassembled WGS sequence"/>
</dbReference>
<feature type="domain" description="ADAMTS/ADAMTS-like cysteine-rich" evidence="4">
    <location>
        <begin position="25"/>
        <end position="50"/>
    </location>
</feature>
<evidence type="ECO:0008006" key="7">
    <source>
        <dbReference type="Google" id="ProtNLM"/>
    </source>
</evidence>
<dbReference type="Gene3D" id="2.60.120.830">
    <property type="match status" value="1"/>
</dbReference>
<evidence type="ECO:0000313" key="6">
    <source>
        <dbReference type="Proteomes" id="UP000694620"/>
    </source>
</evidence>
<dbReference type="InterPro" id="IPR050439">
    <property type="entry name" value="ADAMTS_ADAMTS-like"/>
</dbReference>
<reference evidence="5" key="2">
    <citation type="submission" date="2025-09" db="UniProtKB">
        <authorList>
            <consortium name="Ensembl"/>
        </authorList>
    </citation>
    <scope>IDENTIFICATION</scope>
</reference>
<evidence type="ECO:0000313" key="5">
    <source>
        <dbReference type="Ensembl" id="ENSECRP00000028170.1"/>
    </source>
</evidence>
<keyword evidence="6" id="KW-1185">Reference proteome</keyword>
<dbReference type="Pfam" id="PF05986">
    <property type="entry name" value="ADAMTS_spacer1"/>
    <property type="match status" value="1"/>
</dbReference>
<feature type="domain" description="ADAMTS/ADAMTS-like Spacer 1" evidence="3">
    <location>
        <begin position="53"/>
        <end position="145"/>
    </location>
</feature>
<name>A0A8C4XG16_ERPCA</name>
<dbReference type="PANTHER" id="PTHR13723:SF316">
    <property type="entry name" value="LONELY HEART, ISOFORM A"/>
    <property type="match status" value="1"/>
</dbReference>
<dbReference type="AlphaFoldDB" id="A0A8C4XG16"/>
<accession>A0A8C4XG16</accession>
<dbReference type="Ensembl" id="ENSECRT00000028757.1">
    <property type="protein sequence ID" value="ENSECRP00000028170.1"/>
    <property type="gene ID" value="ENSECRG00000019063.1"/>
</dbReference>
<dbReference type="FunFam" id="2.60.120.830:FF:000001">
    <property type="entry name" value="A disintegrin and metalloproteinase with thrombospondin motifs 1"/>
    <property type="match status" value="1"/>
</dbReference>
<keyword evidence="2" id="KW-0964">Secreted</keyword>
<dbReference type="Pfam" id="PF19236">
    <property type="entry name" value="ADAMTS_CR_3"/>
    <property type="match status" value="1"/>
</dbReference>
<dbReference type="InterPro" id="IPR010294">
    <property type="entry name" value="ADAMTS_spacer1"/>
</dbReference>
<protein>
    <recommendedName>
        <fullName evidence="7">ADAMTS/ADAMTS-like Spacer 1 domain-containing protein</fullName>
    </recommendedName>
</protein>
<dbReference type="GO" id="GO:0006508">
    <property type="term" value="P:proteolysis"/>
    <property type="evidence" value="ECO:0007669"/>
    <property type="project" value="TreeGrafter"/>
</dbReference>
<reference evidence="5" key="1">
    <citation type="submission" date="2025-08" db="UniProtKB">
        <authorList>
            <consortium name="Ensembl"/>
        </authorList>
    </citation>
    <scope>IDENTIFICATION</scope>
</reference>
<sequence length="181" mass="19435">LELEIILEKVGLLFFSNSFFYPQGMDCDGLAGSRQVIDKCGICGGDNSACEIIAGIFRPTVLSVGYHKIIEIPKGAANINITEMVKSRNYIALRNQLGESIINGNWAIDRPGTFSAAGTVFVYKRPNEISSKAGESITAEGPTKEVPTQEENPTCGGVHVCHSSVITGCNLTRPVIFILGN</sequence>
<dbReference type="GO" id="GO:0004222">
    <property type="term" value="F:metalloendopeptidase activity"/>
    <property type="evidence" value="ECO:0007669"/>
    <property type="project" value="TreeGrafter"/>
</dbReference>
<evidence type="ECO:0000259" key="4">
    <source>
        <dbReference type="Pfam" id="PF19236"/>
    </source>
</evidence>
<dbReference type="GO" id="GO:0005576">
    <property type="term" value="C:extracellular region"/>
    <property type="evidence" value="ECO:0007669"/>
    <property type="project" value="UniProtKB-SubCell"/>
</dbReference>
<dbReference type="GO" id="GO:0031012">
    <property type="term" value="C:extracellular matrix"/>
    <property type="evidence" value="ECO:0007669"/>
    <property type="project" value="TreeGrafter"/>
</dbReference>
<organism evidence="5 6">
    <name type="scientific">Erpetoichthys calabaricus</name>
    <name type="common">Rope fish</name>
    <name type="synonym">Calamoichthys calabaricus</name>
    <dbReference type="NCBI Taxonomy" id="27687"/>
    <lineage>
        <taxon>Eukaryota</taxon>
        <taxon>Metazoa</taxon>
        <taxon>Chordata</taxon>
        <taxon>Craniata</taxon>
        <taxon>Vertebrata</taxon>
        <taxon>Euteleostomi</taxon>
        <taxon>Actinopterygii</taxon>
        <taxon>Polypteriformes</taxon>
        <taxon>Polypteridae</taxon>
        <taxon>Erpetoichthys</taxon>
    </lineage>
</organism>
<evidence type="ECO:0000256" key="2">
    <source>
        <dbReference type="ARBA" id="ARBA00022525"/>
    </source>
</evidence>
<proteinExistence type="predicted"/>
<dbReference type="InterPro" id="IPR045371">
    <property type="entry name" value="ADAMTS_CR_3"/>
</dbReference>
<dbReference type="PANTHER" id="PTHR13723">
    <property type="entry name" value="ADAMTS A DISINTEGRIN AND METALLOPROTEASE WITH THROMBOSPONDIN MOTIFS PROTEASE"/>
    <property type="match status" value="1"/>
</dbReference>
<comment type="subcellular location">
    <subcellularLocation>
        <location evidence="1">Secreted</location>
    </subcellularLocation>
</comment>
<dbReference type="GeneTree" id="ENSGT00940000156594"/>
<dbReference type="GO" id="GO:0030198">
    <property type="term" value="P:extracellular matrix organization"/>
    <property type="evidence" value="ECO:0007669"/>
    <property type="project" value="TreeGrafter"/>
</dbReference>